<evidence type="ECO:0000313" key="1">
    <source>
        <dbReference type="EMBL" id="GAA3610329.1"/>
    </source>
</evidence>
<protein>
    <submittedName>
        <fullName evidence="1">Uncharacterized protein</fullName>
    </submittedName>
</protein>
<dbReference type="EMBL" id="BAABDQ010000046">
    <property type="protein sequence ID" value="GAA3610329.1"/>
    <property type="molecule type" value="Genomic_DNA"/>
</dbReference>
<evidence type="ECO:0000313" key="2">
    <source>
        <dbReference type="Proteomes" id="UP001500630"/>
    </source>
</evidence>
<organism evidence="1 2">
    <name type="scientific">Nonomuraea rosea</name>
    <dbReference type="NCBI Taxonomy" id="638574"/>
    <lineage>
        <taxon>Bacteria</taxon>
        <taxon>Bacillati</taxon>
        <taxon>Actinomycetota</taxon>
        <taxon>Actinomycetes</taxon>
        <taxon>Streptosporangiales</taxon>
        <taxon>Streptosporangiaceae</taxon>
        <taxon>Nonomuraea</taxon>
    </lineage>
</organism>
<accession>A0ABP6ZLV9</accession>
<reference evidence="2" key="1">
    <citation type="journal article" date="2019" name="Int. J. Syst. Evol. Microbiol.">
        <title>The Global Catalogue of Microorganisms (GCM) 10K type strain sequencing project: providing services to taxonomists for standard genome sequencing and annotation.</title>
        <authorList>
            <consortium name="The Broad Institute Genomics Platform"/>
            <consortium name="The Broad Institute Genome Sequencing Center for Infectious Disease"/>
            <person name="Wu L."/>
            <person name="Ma J."/>
        </authorList>
    </citation>
    <scope>NUCLEOTIDE SEQUENCE [LARGE SCALE GENOMIC DNA]</scope>
    <source>
        <strain evidence="2">JCM 17326</strain>
    </source>
</reference>
<dbReference type="Proteomes" id="UP001500630">
    <property type="component" value="Unassembled WGS sequence"/>
</dbReference>
<sequence length="152" mass="16028">MEDLPECEGEERVSIVDQEPQPGDAVTQVHGQVAGLLSRPCSGRVCGYSGQVQSRGAVLDEDQHIQPLEQDITSSDPLITIHHLGHIGTSVKVSAPVGPPEALPLTIELLQRGQVQTDPAQDASPLSGRLGCAAMMTGTALRHTRIGDPVLS</sequence>
<name>A0ABP6ZLV9_9ACTN</name>
<gene>
    <name evidence="1" type="ORF">GCM10022419_114160</name>
</gene>
<proteinExistence type="predicted"/>
<comment type="caution">
    <text evidence="1">The sequence shown here is derived from an EMBL/GenBank/DDBJ whole genome shotgun (WGS) entry which is preliminary data.</text>
</comment>
<keyword evidence="2" id="KW-1185">Reference proteome</keyword>
<dbReference type="RefSeq" id="WP_345575674.1">
    <property type="nucleotide sequence ID" value="NZ_BAABDQ010000046.1"/>
</dbReference>